<dbReference type="Gene3D" id="2.60.40.770">
    <property type="match status" value="2"/>
</dbReference>
<dbReference type="SUPFAM" id="SSF81296">
    <property type="entry name" value="E set domains"/>
    <property type="match status" value="2"/>
</dbReference>
<organism evidence="5 6">
    <name type="scientific">Drosophila busckii</name>
    <name type="common">Fruit fly</name>
    <dbReference type="NCBI Taxonomy" id="30019"/>
    <lineage>
        <taxon>Eukaryota</taxon>
        <taxon>Metazoa</taxon>
        <taxon>Ecdysozoa</taxon>
        <taxon>Arthropoda</taxon>
        <taxon>Hexapoda</taxon>
        <taxon>Insecta</taxon>
        <taxon>Pterygota</taxon>
        <taxon>Neoptera</taxon>
        <taxon>Endopterygota</taxon>
        <taxon>Diptera</taxon>
        <taxon>Brachycera</taxon>
        <taxon>Muscomorpha</taxon>
        <taxon>Ephydroidea</taxon>
        <taxon>Drosophilidae</taxon>
        <taxon>Drosophila</taxon>
    </lineage>
</organism>
<dbReference type="SMART" id="SM00737">
    <property type="entry name" value="ML"/>
    <property type="match status" value="2"/>
</dbReference>
<dbReference type="GO" id="GO:0015918">
    <property type="term" value="P:sterol transport"/>
    <property type="evidence" value="ECO:0007669"/>
    <property type="project" value="InterPro"/>
</dbReference>
<dbReference type="Proteomes" id="UP000494163">
    <property type="component" value="Chromosome 3R"/>
</dbReference>
<sequence length="280" mass="31603">MGEVRVDPCPQAVHNAACRIRRRRPGSISFKFTPHFDAERLETTLVWVKSETEELPMVSLERDACKNIQCPIKSGELQTYALTAPVEAKFPISSYTIRWRLKDPSQQAAIEFNAGSMCLAHSLKSTQANMLRLCSLLLLLAATLVSCEVIHFQSCSDECSIAQVRVDPCPQAAHNAACNIRRRRPTTMSFDFTPKFNAATLETTLVWVKSETHELPLISLERDTCKTISCPIKSGEQQTYTMDVPIEAKFPISGYTIRWRLTDPVSKQHCCFQHDIKVVR</sequence>
<name>A0A0M4ER58_DROBS</name>
<keyword evidence="3" id="KW-0964">Secreted</keyword>
<dbReference type="Pfam" id="PF02221">
    <property type="entry name" value="E1_DerP2_DerF2"/>
    <property type="match status" value="2"/>
</dbReference>
<dbReference type="OrthoDB" id="6576058at2759"/>
<evidence type="ECO:0000256" key="2">
    <source>
        <dbReference type="ARBA" id="ARBA00006370"/>
    </source>
</evidence>
<evidence type="ECO:0000313" key="6">
    <source>
        <dbReference type="Proteomes" id="UP000494163"/>
    </source>
</evidence>
<gene>
    <name evidence="5" type="ORF">Dbus_chr3Rg2351</name>
</gene>
<dbReference type="InterPro" id="IPR039670">
    <property type="entry name" value="NPC2-like"/>
</dbReference>
<evidence type="ECO:0000259" key="4">
    <source>
        <dbReference type="SMART" id="SM00737"/>
    </source>
</evidence>
<keyword evidence="6" id="KW-1185">Reference proteome</keyword>
<dbReference type="STRING" id="30019.A0A0M4ER58"/>
<dbReference type="PANTHER" id="PTHR11306">
    <property type="entry name" value="NIEMANN PICK TYPE C2 PROTEIN NPC2-RELATED"/>
    <property type="match status" value="1"/>
</dbReference>
<dbReference type="PANTHER" id="PTHR11306:SF55">
    <property type="entry name" value="GEO08227P1-RELATED"/>
    <property type="match status" value="1"/>
</dbReference>
<evidence type="ECO:0000256" key="1">
    <source>
        <dbReference type="ARBA" id="ARBA00004613"/>
    </source>
</evidence>
<comment type="subcellular location">
    <subcellularLocation>
        <location evidence="1">Secreted</location>
    </subcellularLocation>
</comment>
<protein>
    <submittedName>
        <fullName evidence="5">Npc2g</fullName>
    </submittedName>
</protein>
<dbReference type="SMR" id="A0A0M4ER58"/>
<proteinExistence type="inferred from homology"/>
<feature type="domain" description="MD-2-related lipid-recognition" evidence="4">
    <location>
        <begin position="152"/>
        <end position="276"/>
    </location>
</feature>
<dbReference type="FunFam" id="2.60.40.770:FF:000001">
    <property type="entry name" value="NPC intracellular cholesterol transporter 2"/>
    <property type="match status" value="2"/>
</dbReference>
<dbReference type="InterPro" id="IPR003172">
    <property type="entry name" value="ML_dom"/>
</dbReference>
<dbReference type="GO" id="GO:0005576">
    <property type="term" value="C:extracellular region"/>
    <property type="evidence" value="ECO:0007669"/>
    <property type="project" value="UniProtKB-SubCell"/>
</dbReference>
<dbReference type="InterPro" id="IPR014756">
    <property type="entry name" value="Ig_E-set"/>
</dbReference>
<evidence type="ECO:0000256" key="3">
    <source>
        <dbReference type="ARBA" id="ARBA00022525"/>
    </source>
</evidence>
<accession>A0A0M4ER58</accession>
<comment type="similarity">
    <text evidence="2">Belongs to the NPC2 family.</text>
</comment>
<dbReference type="GO" id="GO:0032934">
    <property type="term" value="F:sterol binding"/>
    <property type="evidence" value="ECO:0007669"/>
    <property type="project" value="InterPro"/>
</dbReference>
<reference evidence="5 6" key="1">
    <citation type="submission" date="2015-08" db="EMBL/GenBank/DDBJ databases">
        <title>Ancestral chromatin configuration constrains chromatin evolution on differentiating sex chromosomes in Drosophila.</title>
        <authorList>
            <person name="Zhou Q."/>
            <person name="Bachtrog D."/>
        </authorList>
    </citation>
    <scope>NUCLEOTIDE SEQUENCE [LARGE SCALE GENOMIC DNA]</scope>
    <source>
        <tissue evidence="5">Whole larvae</tissue>
    </source>
</reference>
<feature type="domain" description="MD-2-related lipid-recognition" evidence="4">
    <location>
        <begin position="2"/>
        <end position="114"/>
    </location>
</feature>
<evidence type="ECO:0000313" key="5">
    <source>
        <dbReference type="EMBL" id="ALC47601.1"/>
    </source>
</evidence>
<dbReference type="AlphaFoldDB" id="A0A0M4ER58"/>
<dbReference type="EMBL" id="CP012526">
    <property type="protein sequence ID" value="ALC47601.1"/>
    <property type="molecule type" value="Genomic_DNA"/>
</dbReference>
<dbReference type="OMA" id="TTLVWVK"/>